<sequence length="199" mass="21149">MATRDRAVPLLGIAHEVPQELALALIQRLQPVTALRLSSTQCVTDVRAGALAAGVVITPALLTGVKPLVGAAAQVMLWTTQHGGAITTAGQLRSAAGTELAVSPRRWNTAVSHEVQDSMRRAGVTAVLTEVENDVAAFNVIARGGCVLNLGREVPGWTSRRVDSALLHIGFQLIVQPTIREDAGWAEAFTMVFNQQDRS</sequence>
<reference evidence="2" key="1">
    <citation type="journal article" date="2019" name="Int. J. Syst. Evol. Microbiol.">
        <title>The Global Catalogue of Microorganisms (GCM) 10K type strain sequencing project: providing services to taxonomists for standard genome sequencing and annotation.</title>
        <authorList>
            <consortium name="The Broad Institute Genomics Platform"/>
            <consortium name="The Broad Institute Genome Sequencing Center for Infectious Disease"/>
            <person name="Wu L."/>
            <person name="Ma J."/>
        </authorList>
    </citation>
    <scope>NUCLEOTIDE SEQUENCE [LARGE SCALE GENOMIC DNA]</scope>
    <source>
        <strain evidence="2">JCM 18958</strain>
    </source>
</reference>
<evidence type="ECO:0008006" key="3">
    <source>
        <dbReference type="Google" id="ProtNLM"/>
    </source>
</evidence>
<proteinExistence type="predicted"/>
<gene>
    <name evidence="1" type="ORF">GCM10025781_16350</name>
</gene>
<evidence type="ECO:0000313" key="2">
    <source>
        <dbReference type="Proteomes" id="UP001501446"/>
    </source>
</evidence>
<evidence type="ECO:0000313" key="1">
    <source>
        <dbReference type="EMBL" id="GAA4698914.1"/>
    </source>
</evidence>
<protein>
    <recommendedName>
        <fullName evidence="3">LysR substrate-binding domain-containing protein</fullName>
    </recommendedName>
</protein>
<dbReference type="Proteomes" id="UP001501446">
    <property type="component" value="Unassembled WGS sequence"/>
</dbReference>
<dbReference type="EMBL" id="BAABLN010000023">
    <property type="protein sequence ID" value="GAA4698914.1"/>
    <property type="molecule type" value="Genomic_DNA"/>
</dbReference>
<comment type="caution">
    <text evidence="1">The sequence shown here is derived from an EMBL/GenBank/DDBJ whole genome shotgun (WGS) entry which is preliminary data.</text>
</comment>
<name>A0ABP8X533_9MICC</name>
<accession>A0ABP8X533</accession>
<keyword evidence="2" id="KW-1185">Reference proteome</keyword>
<organism evidence="1 2">
    <name type="scientific">Kocuria gwangalliensis</name>
    <dbReference type="NCBI Taxonomy" id="501592"/>
    <lineage>
        <taxon>Bacteria</taxon>
        <taxon>Bacillati</taxon>
        <taxon>Actinomycetota</taxon>
        <taxon>Actinomycetes</taxon>
        <taxon>Micrococcales</taxon>
        <taxon>Micrococcaceae</taxon>
        <taxon>Kocuria</taxon>
    </lineage>
</organism>